<dbReference type="AlphaFoldDB" id="A0A2T6B9X8"/>
<keyword evidence="6" id="KW-0808">Transferase</keyword>
<dbReference type="PANTHER" id="PTHR12714">
    <property type="entry name" value="PROTEIN-S ISOPRENYLCYSTEINE O-METHYLTRANSFERASE"/>
    <property type="match status" value="1"/>
</dbReference>
<dbReference type="GO" id="GO:0008168">
    <property type="term" value="F:methyltransferase activity"/>
    <property type="evidence" value="ECO:0007669"/>
    <property type="project" value="UniProtKB-KW"/>
</dbReference>
<dbReference type="Pfam" id="PF04191">
    <property type="entry name" value="PEMT"/>
    <property type="match status" value="1"/>
</dbReference>
<feature type="transmembrane region" description="Helical" evidence="5">
    <location>
        <begin position="53"/>
        <end position="72"/>
    </location>
</feature>
<reference evidence="6 7" key="1">
    <citation type="submission" date="2018-04" db="EMBL/GenBank/DDBJ databases">
        <title>Genomic Encyclopedia of Archaeal and Bacterial Type Strains, Phase II (KMG-II): from individual species to whole genera.</title>
        <authorList>
            <person name="Goeker M."/>
        </authorList>
    </citation>
    <scope>NUCLEOTIDE SEQUENCE [LARGE SCALE GENOMIC DNA]</scope>
    <source>
        <strain evidence="6 7">DSM 29329</strain>
    </source>
</reference>
<keyword evidence="3 5" id="KW-1133">Transmembrane helix</keyword>
<comment type="caution">
    <text evidence="6">The sequence shown here is derived from an EMBL/GenBank/DDBJ whole genome shotgun (WGS) entry which is preliminary data.</text>
</comment>
<dbReference type="Gene3D" id="1.20.120.1630">
    <property type="match status" value="1"/>
</dbReference>
<name>A0A2T6B9X8_9RHOB</name>
<feature type="transmembrane region" description="Helical" evidence="5">
    <location>
        <begin position="84"/>
        <end position="107"/>
    </location>
</feature>
<proteinExistence type="predicted"/>
<protein>
    <submittedName>
        <fullName evidence="6">Protein-S-isoprenylcysteine O-methyltransferase Ste14</fullName>
    </submittedName>
</protein>
<keyword evidence="7" id="KW-1185">Reference proteome</keyword>
<accession>A0A2T6B9X8</accession>
<evidence type="ECO:0000256" key="1">
    <source>
        <dbReference type="ARBA" id="ARBA00004127"/>
    </source>
</evidence>
<feature type="transmembrane region" description="Helical" evidence="5">
    <location>
        <begin position="141"/>
        <end position="165"/>
    </location>
</feature>
<evidence type="ECO:0000313" key="6">
    <source>
        <dbReference type="EMBL" id="PTX52877.1"/>
    </source>
</evidence>
<dbReference type="Proteomes" id="UP000244069">
    <property type="component" value="Unassembled WGS sequence"/>
</dbReference>
<dbReference type="PANTHER" id="PTHR12714:SF9">
    <property type="entry name" value="PROTEIN-S-ISOPRENYLCYSTEINE O-METHYLTRANSFERASE"/>
    <property type="match status" value="1"/>
</dbReference>
<evidence type="ECO:0000256" key="3">
    <source>
        <dbReference type="ARBA" id="ARBA00022989"/>
    </source>
</evidence>
<keyword evidence="4 5" id="KW-0472">Membrane</keyword>
<keyword evidence="6" id="KW-0489">Methyltransferase</keyword>
<dbReference type="GO" id="GO:0032259">
    <property type="term" value="P:methylation"/>
    <property type="evidence" value="ECO:0007669"/>
    <property type="project" value="UniProtKB-KW"/>
</dbReference>
<keyword evidence="2 5" id="KW-0812">Transmembrane</keyword>
<dbReference type="InterPro" id="IPR007318">
    <property type="entry name" value="Phopholipid_MeTrfase"/>
</dbReference>
<dbReference type="EMBL" id="QBKN01000001">
    <property type="protein sequence ID" value="PTX52877.1"/>
    <property type="molecule type" value="Genomic_DNA"/>
</dbReference>
<evidence type="ECO:0000313" key="7">
    <source>
        <dbReference type="Proteomes" id="UP000244069"/>
    </source>
</evidence>
<evidence type="ECO:0000256" key="2">
    <source>
        <dbReference type="ARBA" id="ARBA00022692"/>
    </source>
</evidence>
<gene>
    <name evidence="6" type="ORF">C8N44_101168</name>
</gene>
<comment type="subcellular location">
    <subcellularLocation>
        <location evidence="1">Endomembrane system</location>
        <topology evidence="1">Multi-pass membrane protein</topology>
    </subcellularLocation>
</comment>
<organism evidence="6 7">
    <name type="scientific">Allosediminivita pacifica</name>
    <dbReference type="NCBI Taxonomy" id="1267769"/>
    <lineage>
        <taxon>Bacteria</taxon>
        <taxon>Pseudomonadati</taxon>
        <taxon>Pseudomonadota</taxon>
        <taxon>Alphaproteobacteria</taxon>
        <taxon>Rhodobacterales</taxon>
        <taxon>Paracoccaceae</taxon>
        <taxon>Allosediminivita</taxon>
    </lineage>
</organism>
<evidence type="ECO:0000256" key="4">
    <source>
        <dbReference type="ARBA" id="ARBA00023136"/>
    </source>
</evidence>
<sequence length="206" mass="21700">MPPVTLLQRMTLSILVLYLLAFFVGSALAARAAGRPVWLFGSARGADRLAAMGFRASFALALFGPVLSALLPTLDPLWRNSPDWLAVPGHLVAVAGAMLAFAAQMAMGASWRVGVRSDAVGDLVTGGLYTLSRNPTFLGQALLLFGVVIALPSFAGLAAAVLFVVSAETQIRSEEAVLRKTHGAAFANFTGRVPRWIGWPRGAGRP</sequence>
<dbReference type="GO" id="GO:0012505">
    <property type="term" value="C:endomembrane system"/>
    <property type="evidence" value="ECO:0007669"/>
    <property type="project" value="UniProtKB-SubCell"/>
</dbReference>
<evidence type="ECO:0000256" key="5">
    <source>
        <dbReference type="SAM" id="Phobius"/>
    </source>
</evidence>